<dbReference type="PANTHER" id="PTHR33293">
    <property type="entry name" value="INSERTION ELEMENT IS1 1 PROTEIN INSB-RELATED"/>
    <property type="match status" value="1"/>
</dbReference>
<evidence type="ECO:0000256" key="4">
    <source>
        <dbReference type="ARBA" id="ARBA00023172"/>
    </source>
</evidence>
<dbReference type="AlphaFoldDB" id="A0A098ED96"/>
<reference evidence="5" key="1">
    <citation type="submission" date="2014-09" db="EMBL/GenBank/DDBJ databases">
        <authorList>
            <person name="Probst J Alexander"/>
        </authorList>
    </citation>
    <scope>NUCLEOTIDE SEQUENCE</scope>
</reference>
<keyword evidence="4" id="KW-0233">DNA recombination</keyword>
<organism evidence="5">
    <name type="scientific">groundwater metagenome</name>
    <dbReference type="NCBI Taxonomy" id="717931"/>
    <lineage>
        <taxon>unclassified sequences</taxon>
        <taxon>metagenomes</taxon>
        <taxon>ecological metagenomes</taxon>
    </lineage>
</organism>
<dbReference type="Pfam" id="PF03400">
    <property type="entry name" value="DDE_Tnp_IS1"/>
    <property type="match status" value="1"/>
</dbReference>
<dbReference type="GO" id="GO:0004803">
    <property type="term" value="F:transposase activity"/>
    <property type="evidence" value="ECO:0007669"/>
    <property type="project" value="InterPro"/>
</dbReference>
<evidence type="ECO:0000313" key="5">
    <source>
        <dbReference type="EMBL" id="CEG13957.1"/>
    </source>
</evidence>
<evidence type="ECO:0008006" key="6">
    <source>
        <dbReference type="Google" id="ProtNLM"/>
    </source>
</evidence>
<evidence type="ECO:0000256" key="2">
    <source>
        <dbReference type="ARBA" id="ARBA00008841"/>
    </source>
</evidence>
<dbReference type="PANTHER" id="PTHR33293:SF1">
    <property type="entry name" value="INSERTION ELEMENT IS1 1 PROTEIN INSB-RELATED"/>
    <property type="match status" value="1"/>
</dbReference>
<comment type="similarity">
    <text evidence="2">Belongs to the transposase 27 family.</text>
</comment>
<name>A0A098ED96_9ZZZZ</name>
<sequence length="127" mass="15132">MHTYIGSKKNFCWIWIAVDRNGKQFINCEIGTRGTETGKRLWKKIKEKVKGKVCTDYWKPYEDVVPKGKHIQSKKETYTVEGYNSLFRHFLARLRRKTKCYTKALCMLVYSVKLLMVKWNKNLSILF</sequence>
<proteinExistence type="inferred from homology"/>
<dbReference type="NCBIfam" id="NF033558">
    <property type="entry name" value="transpos_IS1"/>
    <property type="match status" value="1"/>
</dbReference>
<gene>
    <name evidence="5" type="ORF">MSIBF_A780003</name>
</gene>
<accession>A0A098ED96</accession>
<comment type="function">
    <text evidence="1">Absolutely required for transposition of IS1.</text>
</comment>
<dbReference type="GO" id="GO:0006313">
    <property type="term" value="P:DNA transposition"/>
    <property type="evidence" value="ECO:0007669"/>
    <property type="project" value="InterPro"/>
</dbReference>
<dbReference type="InterPro" id="IPR005063">
    <property type="entry name" value="Transposase_27"/>
</dbReference>
<keyword evidence="3" id="KW-0815">Transposition</keyword>
<evidence type="ECO:0000256" key="1">
    <source>
        <dbReference type="ARBA" id="ARBA00004091"/>
    </source>
</evidence>
<dbReference type="GO" id="GO:0003677">
    <property type="term" value="F:DNA binding"/>
    <property type="evidence" value="ECO:0007669"/>
    <property type="project" value="InterPro"/>
</dbReference>
<protein>
    <recommendedName>
        <fullName evidence="6">Transposase</fullName>
    </recommendedName>
</protein>
<dbReference type="EMBL" id="CCXY01000444">
    <property type="protein sequence ID" value="CEG13957.1"/>
    <property type="molecule type" value="Genomic_DNA"/>
</dbReference>
<evidence type="ECO:0000256" key="3">
    <source>
        <dbReference type="ARBA" id="ARBA00022578"/>
    </source>
</evidence>
<dbReference type="InterPro" id="IPR051354">
    <property type="entry name" value="Transposase_27_IS1"/>
</dbReference>